<feature type="binding site" evidence="13">
    <location>
        <position position="388"/>
    </location>
    <ligand>
        <name>Zn(2+)</name>
        <dbReference type="ChEBI" id="CHEBI:29105"/>
        <note>catalytic</note>
    </ligand>
</feature>
<evidence type="ECO:0000256" key="1">
    <source>
        <dbReference type="ARBA" id="ARBA00008226"/>
    </source>
</evidence>
<feature type="domain" description="TGS" evidence="15">
    <location>
        <begin position="1"/>
        <end position="60"/>
    </location>
</feature>
<gene>
    <name evidence="13 16" type="primary">thrS</name>
    <name evidence="16" type="ORF">ELUCI_v1c00280</name>
</gene>
<dbReference type="InterPro" id="IPR036621">
    <property type="entry name" value="Anticodon-bd_dom_sf"/>
</dbReference>
<accession>A0A2S5REV0</accession>
<dbReference type="Proteomes" id="UP000237865">
    <property type="component" value="Unassembled WGS sequence"/>
</dbReference>
<keyword evidence="17" id="KW-1185">Reference proteome</keyword>
<dbReference type="CDD" id="cd00771">
    <property type="entry name" value="ThrRS_core"/>
    <property type="match status" value="1"/>
</dbReference>
<evidence type="ECO:0000256" key="5">
    <source>
        <dbReference type="ARBA" id="ARBA00022723"/>
    </source>
</evidence>
<dbReference type="PRINTS" id="PR01047">
    <property type="entry name" value="TRNASYNTHTHR"/>
</dbReference>
<dbReference type="GO" id="GO:0004829">
    <property type="term" value="F:threonine-tRNA ligase activity"/>
    <property type="evidence" value="ECO:0007669"/>
    <property type="project" value="UniProtKB-UniRule"/>
</dbReference>
<dbReference type="PROSITE" id="PS50862">
    <property type="entry name" value="AA_TRNA_LIGASE_II"/>
    <property type="match status" value="1"/>
</dbReference>
<reference evidence="16 17" key="1">
    <citation type="submission" date="2017-11" db="EMBL/GenBank/DDBJ databases">
        <title>Genome sequence of Entomoplasma lucivorax PIPN-2 (ATCC 49196).</title>
        <authorList>
            <person name="Lo W.-S."/>
            <person name="Gasparich G.E."/>
            <person name="Kuo C.-H."/>
        </authorList>
    </citation>
    <scope>NUCLEOTIDE SEQUENCE [LARGE SCALE GENOMIC DNA]</scope>
    <source>
        <strain evidence="16 17">PIPN-2</strain>
    </source>
</reference>
<dbReference type="Gene3D" id="3.40.50.800">
    <property type="entry name" value="Anticodon-binding domain"/>
    <property type="match status" value="1"/>
</dbReference>
<dbReference type="GO" id="GO:0005737">
    <property type="term" value="C:cytoplasm"/>
    <property type="evidence" value="ECO:0007669"/>
    <property type="project" value="UniProtKB-SubCell"/>
</dbReference>
<evidence type="ECO:0000256" key="11">
    <source>
        <dbReference type="ARBA" id="ARBA00023146"/>
    </source>
</evidence>
<keyword evidence="11 13" id="KW-0030">Aminoacyl-tRNA synthetase</keyword>
<organism evidence="16 17">
    <name type="scientific">Williamsoniiplasma lucivorax</name>
    <dbReference type="NCBI Taxonomy" id="209274"/>
    <lineage>
        <taxon>Bacteria</taxon>
        <taxon>Bacillati</taxon>
        <taxon>Mycoplasmatota</taxon>
        <taxon>Mollicutes</taxon>
        <taxon>Entomoplasmatales</taxon>
        <taxon>Williamsoniiplasma</taxon>
    </lineage>
</organism>
<evidence type="ECO:0000256" key="8">
    <source>
        <dbReference type="ARBA" id="ARBA00022840"/>
    </source>
</evidence>
<evidence type="ECO:0000256" key="3">
    <source>
        <dbReference type="ARBA" id="ARBA00022555"/>
    </source>
</evidence>
<evidence type="ECO:0000313" key="16">
    <source>
        <dbReference type="EMBL" id="PPE05742.1"/>
    </source>
</evidence>
<dbReference type="Pfam" id="PF02824">
    <property type="entry name" value="TGS"/>
    <property type="match status" value="1"/>
</dbReference>
<dbReference type="InterPro" id="IPR004154">
    <property type="entry name" value="Anticodon-bd"/>
</dbReference>
<dbReference type="GO" id="GO:0000049">
    <property type="term" value="F:tRNA binding"/>
    <property type="evidence" value="ECO:0007669"/>
    <property type="project" value="UniProtKB-KW"/>
</dbReference>
<evidence type="ECO:0000256" key="13">
    <source>
        <dbReference type="HAMAP-Rule" id="MF_00184"/>
    </source>
</evidence>
<evidence type="ECO:0000256" key="4">
    <source>
        <dbReference type="ARBA" id="ARBA00022598"/>
    </source>
</evidence>
<evidence type="ECO:0000313" key="17">
    <source>
        <dbReference type="Proteomes" id="UP000237865"/>
    </source>
</evidence>
<keyword evidence="3 13" id="KW-0820">tRNA-binding</keyword>
<dbReference type="EMBL" id="PHNE01000001">
    <property type="protein sequence ID" value="PPE05742.1"/>
    <property type="molecule type" value="Genomic_DNA"/>
</dbReference>
<dbReference type="SUPFAM" id="SSF81271">
    <property type="entry name" value="TGS-like"/>
    <property type="match status" value="1"/>
</dbReference>
<dbReference type="PROSITE" id="PS51880">
    <property type="entry name" value="TGS"/>
    <property type="match status" value="1"/>
</dbReference>
<dbReference type="InterPro" id="IPR002314">
    <property type="entry name" value="aa-tRNA-synt_IIb"/>
</dbReference>
<dbReference type="SUPFAM" id="SSF55186">
    <property type="entry name" value="ThrRS/AlaRS common domain"/>
    <property type="match status" value="1"/>
</dbReference>
<dbReference type="InterPro" id="IPR045864">
    <property type="entry name" value="aa-tRNA-synth_II/BPL/LPL"/>
</dbReference>
<evidence type="ECO:0000256" key="6">
    <source>
        <dbReference type="ARBA" id="ARBA00022741"/>
    </source>
</evidence>
<dbReference type="Pfam" id="PF00587">
    <property type="entry name" value="tRNA-synt_2b"/>
    <property type="match status" value="1"/>
</dbReference>
<dbReference type="RefSeq" id="WP_028126549.1">
    <property type="nucleotide sequence ID" value="NZ_PHNE01000001.1"/>
</dbReference>
<dbReference type="EC" id="6.1.1.3" evidence="13"/>
<dbReference type="InterPro" id="IPR012676">
    <property type="entry name" value="TGS-like"/>
</dbReference>
<dbReference type="InterPro" id="IPR047246">
    <property type="entry name" value="ThrRS_anticodon"/>
</dbReference>
<name>A0A2S5REV0_9MOLU</name>
<dbReference type="STRING" id="1399797.GCA_000518285_00640"/>
<dbReference type="InterPro" id="IPR006195">
    <property type="entry name" value="aa-tRNA-synth_II"/>
</dbReference>
<keyword evidence="6 13" id="KW-0547">Nucleotide-binding</keyword>
<dbReference type="PANTHER" id="PTHR11451">
    <property type="entry name" value="THREONINE-TRNA LIGASE"/>
    <property type="match status" value="1"/>
</dbReference>
<evidence type="ECO:0000259" key="15">
    <source>
        <dbReference type="PROSITE" id="PS51880"/>
    </source>
</evidence>
<dbReference type="InterPro" id="IPR012675">
    <property type="entry name" value="Beta-grasp_dom_sf"/>
</dbReference>
<evidence type="ECO:0000256" key="9">
    <source>
        <dbReference type="ARBA" id="ARBA00022884"/>
    </source>
</evidence>
<comment type="caution">
    <text evidence="13">Lacks conserved residue(s) required for the propagation of feature annotation.</text>
</comment>
<keyword evidence="2 13" id="KW-0963">Cytoplasm</keyword>
<dbReference type="Gene3D" id="3.30.930.10">
    <property type="entry name" value="Bira Bifunctional Protein, Domain 2"/>
    <property type="match status" value="1"/>
</dbReference>
<keyword evidence="4 13" id="KW-0436">Ligase</keyword>
<dbReference type="Gene3D" id="3.10.20.30">
    <property type="match status" value="1"/>
</dbReference>
<protein>
    <recommendedName>
        <fullName evidence="13">Threonine--tRNA ligase</fullName>
        <ecNumber evidence="13">6.1.1.3</ecNumber>
    </recommendedName>
    <alternativeName>
        <fullName evidence="13">Threonyl-tRNA synthetase</fullName>
        <shortName evidence="13">ThrRS</shortName>
    </alternativeName>
</protein>
<comment type="caution">
    <text evidence="16">The sequence shown here is derived from an EMBL/GenBank/DDBJ whole genome shotgun (WGS) entry which is preliminary data.</text>
</comment>
<dbReference type="PANTHER" id="PTHR11451:SF56">
    <property type="entry name" value="THREONINE--TRNA LIGASE 1"/>
    <property type="match status" value="1"/>
</dbReference>
<comment type="subunit">
    <text evidence="13">Homodimer.</text>
</comment>
<keyword evidence="8 13" id="KW-0067">ATP-binding</keyword>
<comment type="cofactor">
    <cofactor evidence="13">
        <name>Zn(2+)</name>
        <dbReference type="ChEBI" id="CHEBI:29105"/>
    </cofactor>
    <text evidence="13">Binds 1 zinc ion per subunit.</text>
</comment>
<dbReference type="GO" id="GO:0046872">
    <property type="term" value="F:metal ion binding"/>
    <property type="evidence" value="ECO:0007669"/>
    <property type="project" value="UniProtKB-KW"/>
</dbReference>
<feature type="domain" description="Aminoacyl-transfer RNA synthetases class-II family profile" evidence="14">
    <location>
        <begin position="272"/>
        <end position="541"/>
    </location>
</feature>
<comment type="catalytic activity">
    <reaction evidence="12 13">
        <text>tRNA(Thr) + L-threonine + ATP = L-threonyl-tRNA(Thr) + AMP + diphosphate + H(+)</text>
        <dbReference type="Rhea" id="RHEA:24624"/>
        <dbReference type="Rhea" id="RHEA-COMP:9670"/>
        <dbReference type="Rhea" id="RHEA-COMP:9704"/>
        <dbReference type="ChEBI" id="CHEBI:15378"/>
        <dbReference type="ChEBI" id="CHEBI:30616"/>
        <dbReference type="ChEBI" id="CHEBI:33019"/>
        <dbReference type="ChEBI" id="CHEBI:57926"/>
        <dbReference type="ChEBI" id="CHEBI:78442"/>
        <dbReference type="ChEBI" id="CHEBI:78534"/>
        <dbReference type="ChEBI" id="CHEBI:456215"/>
        <dbReference type="EC" id="6.1.1.3"/>
    </reaction>
</comment>
<dbReference type="CDD" id="cd00860">
    <property type="entry name" value="ThrRS_anticodon"/>
    <property type="match status" value="1"/>
</dbReference>
<sequence length="644" mass="74694">MKIKLLDGSVKEYNGPKSIKEIAIDLSTSLGKTVIAGKVNGVVVPCGFVVKQDSEVEIITNKSEMLEPIINTTAGFLAMVAINKIDPKALNAEITYKEHDMEFNTTFFADPRWKMDEIESLQNVVNQLKDKKHVGFQLLDEQILNKEFAHNKYFLELGKKYLQANKMVFCYELDGVKVVSDQIVLDDLSFVKAIEIQQLTGSYWNDNAKNEMLQRVHGLAASGKKILDEKKASLEERRNNDHREINKQLKIFGFDPLIGQGFPLWLPNGTVVKDEIRKYINEKRWEYNYLKVTTPIVGTVQLYKTSGHWDHYRNDMFQPFLGAKGSEEEFVLRPMNCPHHIGVYRQEPHTYKELPMRICEDAFQFRYESSGSLTGLERVRAMEITDTHIFVRPDQIAEEFKSIYKMVKEILETFHIQIDYLSFSMRDPHDKEKYFDDDQMWNQAEAQLESVLKELGVDYKKMPGEAAFYGPKFDIQIRTVQNHEITVATIQLDFLQPQKFDVTYLDADQQLKRPIMIHCAQIGTYERFIATLLEQHKGALPLWLSPNQVEIISIGDEACEAYAEDIKNMLRKEFVRARIDARDERLAWKIREAQINKIPYQLVLGPNELANNTVNYRQYGSEELIEMSKADFLKKILQEIKDKK</sequence>
<feature type="binding site" evidence="13">
    <location>
        <position position="337"/>
    </location>
    <ligand>
        <name>Zn(2+)</name>
        <dbReference type="ChEBI" id="CHEBI:29105"/>
        <note>catalytic</note>
    </ligand>
</feature>
<dbReference type="FunFam" id="3.30.930.10:FF:000002">
    <property type="entry name" value="Threonine--tRNA ligase"/>
    <property type="match status" value="1"/>
</dbReference>
<keyword evidence="5 13" id="KW-0479">Metal-binding</keyword>
<dbReference type="GO" id="GO:0006435">
    <property type="term" value="P:threonyl-tRNA aminoacylation"/>
    <property type="evidence" value="ECO:0007669"/>
    <property type="project" value="UniProtKB-UniRule"/>
</dbReference>
<evidence type="ECO:0000256" key="2">
    <source>
        <dbReference type="ARBA" id="ARBA00022490"/>
    </source>
</evidence>
<dbReference type="GO" id="GO:0005524">
    <property type="term" value="F:ATP binding"/>
    <property type="evidence" value="ECO:0007669"/>
    <property type="project" value="UniProtKB-UniRule"/>
</dbReference>
<keyword evidence="9 13" id="KW-0694">RNA-binding</keyword>
<comment type="subcellular location">
    <subcellularLocation>
        <location evidence="13">Cytoplasm</location>
    </subcellularLocation>
</comment>
<evidence type="ECO:0000256" key="10">
    <source>
        <dbReference type="ARBA" id="ARBA00022917"/>
    </source>
</evidence>
<proteinExistence type="inferred from homology"/>
<dbReference type="SUPFAM" id="SSF55681">
    <property type="entry name" value="Class II aaRS and biotin synthetases"/>
    <property type="match status" value="1"/>
</dbReference>
<dbReference type="CDD" id="cd01667">
    <property type="entry name" value="TGS_ThrRS"/>
    <property type="match status" value="1"/>
</dbReference>
<keyword evidence="10 13" id="KW-0648">Protein biosynthesis</keyword>
<evidence type="ECO:0000259" key="14">
    <source>
        <dbReference type="PROSITE" id="PS50862"/>
    </source>
</evidence>
<dbReference type="InterPro" id="IPR002320">
    <property type="entry name" value="Thr-tRNA-ligase_IIa"/>
</dbReference>
<feature type="binding site" evidence="13">
    <location>
        <position position="518"/>
    </location>
    <ligand>
        <name>Zn(2+)</name>
        <dbReference type="ChEBI" id="CHEBI:29105"/>
        <note>catalytic</note>
    </ligand>
</feature>
<dbReference type="InterPro" id="IPR004095">
    <property type="entry name" value="TGS"/>
</dbReference>
<dbReference type="InterPro" id="IPR018163">
    <property type="entry name" value="Thr/Ala-tRNA-synth_IIc_edit"/>
</dbReference>
<evidence type="ECO:0000256" key="12">
    <source>
        <dbReference type="ARBA" id="ARBA00049515"/>
    </source>
</evidence>
<dbReference type="InterPro" id="IPR033728">
    <property type="entry name" value="ThrRS_core"/>
</dbReference>
<dbReference type="Gene3D" id="3.30.980.10">
    <property type="entry name" value="Threonyl-trna Synthetase, Chain A, domain 2"/>
    <property type="match status" value="1"/>
</dbReference>
<dbReference type="SUPFAM" id="SSF52954">
    <property type="entry name" value="Class II aaRS ABD-related"/>
    <property type="match status" value="1"/>
</dbReference>
<dbReference type="HAMAP" id="MF_00184">
    <property type="entry name" value="Thr_tRNA_synth"/>
    <property type="match status" value="1"/>
</dbReference>
<dbReference type="AlphaFoldDB" id="A0A2S5REV0"/>
<dbReference type="NCBIfam" id="TIGR00418">
    <property type="entry name" value="thrS"/>
    <property type="match status" value="1"/>
</dbReference>
<dbReference type="FunFam" id="3.40.50.800:FF:000001">
    <property type="entry name" value="Threonine--tRNA ligase"/>
    <property type="match status" value="1"/>
</dbReference>
<comment type="similarity">
    <text evidence="1 13">Belongs to the class-II aminoacyl-tRNA synthetase family.</text>
</comment>
<evidence type="ECO:0000256" key="7">
    <source>
        <dbReference type="ARBA" id="ARBA00022833"/>
    </source>
</evidence>
<dbReference type="Pfam" id="PF03129">
    <property type="entry name" value="HGTP_anticodon"/>
    <property type="match status" value="1"/>
</dbReference>
<keyword evidence="7 13" id="KW-0862">Zinc</keyword>